<dbReference type="GeneID" id="68614524"/>
<keyword evidence="3" id="KW-1185">Reference proteome</keyword>
<name>A0AAV3UKZ9_9EURY</name>
<proteinExistence type="predicted"/>
<evidence type="ECO:0000313" key="2">
    <source>
        <dbReference type="EMBL" id="GAA5055914.1"/>
    </source>
</evidence>
<dbReference type="Proteomes" id="UP001501729">
    <property type="component" value="Unassembled WGS sequence"/>
</dbReference>
<accession>A0AAV3UKZ9</accession>
<feature type="transmembrane region" description="Helical" evidence="1">
    <location>
        <begin position="7"/>
        <end position="28"/>
    </location>
</feature>
<keyword evidence="1" id="KW-0812">Transmembrane</keyword>
<sequence length="137" mass="15644">MVSNKQFALFFTGLILMVAGVFCFFVFADYDYRYESIGQSKESPDGRPWQNFAELSPNDRKTVQGAMEGKEYTFESKEQLPPEAVKKDETYYYFDHTQTPDWSDAQTPGTLLVSLLGLLTVFQSIRLELGSRSPANR</sequence>
<comment type="caution">
    <text evidence="2">The sequence shown here is derived from an EMBL/GenBank/DDBJ whole genome shotgun (WGS) entry which is preliminary data.</text>
</comment>
<dbReference type="RefSeq" id="WP_227774268.1">
    <property type="nucleotide sequence ID" value="NZ_BAABKX010000015.1"/>
</dbReference>
<organism evidence="2 3">
    <name type="scientific">Haladaptatus pallidirubidus</name>
    <dbReference type="NCBI Taxonomy" id="1008152"/>
    <lineage>
        <taxon>Archaea</taxon>
        <taxon>Methanobacteriati</taxon>
        <taxon>Methanobacteriota</taxon>
        <taxon>Stenosarchaea group</taxon>
        <taxon>Halobacteria</taxon>
        <taxon>Halobacteriales</taxon>
        <taxon>Haladaptataceae</taxon>
        <taxon>Haladaptatus</taxon>
    </lineage>
</organism>
<keyword evidence="1" id="KW-0472">Membrane</keyword>
<evidence type="ECO:0000256" key="1">
    <source>
        <dbReference type="SAM" id="Phobius"/>
    </source>
</evidence>
<dbReference type="AlphaFoldDB" id="A0AAV3UKZ9"/>
<evidence type="ECO:0000313" key="3">
    <source>
        <dbReference type="Proteomes" id="UP001501729"/>
    </source>
</evidence>
<reference evidence="2 3" key="1">
    <citation type="journal article" date="2019" name="Int. J. Syst. Evol. Microbiol.">
        <title>The Global Catalogue of Microorganisms (GCM) 10K type strain sequencing project: providing services to taxonomists for standard genome sequencing and annotation.</title>
        <authorList>
            <consortium name="The Broad Institute Genomics Platform"/>
            <consortium name="The Broad Institute Genome Sequencing Center for Infectious Disease"/>
            <person name="Wu L."/>
            <person name="Ma J."/>
        </authorList>
    </citation>
    <scope>NUCLEOTIDE SEQUENCE [LARGE SCALE GENOMIC DNA]</scope>
    <source>
        <strain evidence="2 3">JCM 17504</strain>
    </source>
</reference>
<protein>
    <recommendedName>
        <fullName evidence="4">DUF3592 domain-containing protein</fullName>
    </recommendedName>
</protein>
<evidence type="ECO:0008006" key="4">
    <source>
        <dbReference type="Google" id="ProtNLM"/>
    </source>
</evidence>
<keyword evidence="1" id="KW-1133">Transmembrane helix</keyword>
<gene>
    <name evidence="2" type="ORF">GCM10025751_36120</name>
</gene>
<dbReference type="EMBL" id="BAABKX010000015">
    <property type="protein sequence ID" value="GAA5055914.1"/>
    <property type="molecule type" value="Genomic_DNA"/>
</dbReference>